<dbReference type="OrthoDB" id="374112at2157"/>
<evidence type="ECO:0000313" key="1">
    <source>
        <dbReference type="EMBL" id="AIF84938.1"/>
    </source>
</evidence>
<keyword evidence="2" id="KW-1185">Reference proteome</keyword>
<proteinExistence type="predicted"/>
<dbReference type="KEGG" id="nev:NTE_02900"/>
<sequence>MLFSSARPLNDVSQVKSEIKKIIARQKRGSKDDLSAFQGEIDELVSALAEFYPEWKKLPAVFRVTRVKNNANIAAVYKENLLLPDVKHDLELVLKMLNHMRKGKGLPEVKVPLFVQPDEITLAQKEGKSDVAPGEIISQMAVVFQKGAVMWIGFVFGRDYVLLQGR</sequence>
<accession>A0A075MUU5</accession>
<evidence type="ECO:0000313" key="2">
    <source>
        <dbReference type="Proteomes" id="UP000028194"/>
    </source>
</evidence>
<dbReference type="AlphaFoldDB" id="A0A075MUU5"/>
<organism evidence="1 2">
    <name type="scientific">Candidatus Nitrososphaera evergladensis SR1</name>
    <dbReference type="NCBI Taxonomy" id="1459636"/>
    <lineage>
        <taxon>Archaea</taxon>
        <taxon>Nitrososphaerota</taxon>
        <taxon>Nitrososphaeria</taxon>
        <taxon>Nitrososphaerales</taxon>
        <taxon>Nitrososphaeraceae</taxon>
        <taxon>Nitrososphaera</taxon>
    </lineage>
</organism>
<name>A0A075MUU5_9ARCH</name>
<dbReference type="Proteomes" id="UP000028194">
    <property type="component" value="Chromosome"/>
</dbReference>
<dbReference type="HOGENOM" id="CLU_1598937_0_0_2"/>
<protein>
    <submittedName>
        <fullName evidence="1">Uncharacterized protein</fullName>
    </submittedName>
</protein>
<dbReference type="EMBL" id="CP007174">
    <property type="protein sequence ID" value="AIF84938.1"/>
    <property type="molecule type" value="Genomic_DNA"/>
</dbReference>
<dbReference type="STRING" id="1459636.NTE_02900"/>
<reference evidence="1 2" key="1">
    <citation type="journal article" date="2014" name="PLoS ONE">
        <title>Genome Sequence of Candidatus Nitrososphaera evergladensis from Group I.1b Enriched from Everglades Soil Reveals Novel Genomic Features of the Ammonia-Oxidizing Archaea.</title>
        <authorList>
            <person name="Zhalnina K.V."/>
            <person name="Dias R."/>
            <person name="Leonard M.T."/>
            <person name="Dorr de Quadros P."/>
            <person name="Camargo F.A."/>
            <person name="Drew J.C."/>
            <person name="Farmerie W.G."/>
            <person name="Daroub S.H."/>
            <person name="Triplett E.W."/>
        </authorList>
    </citation>
    <scope>NUCLEOTIDE SEQUENCE [LARGE SCALE GENOMIC DNA]</scope>
    <source>
        <strain evidence="1 2">SR1</strain>
    </source>
</reference>
<gene>
    <name evidence="1" type="ORF">NTE_02900</name>
</gene>